<dbReference type="AlphaFoldDB" id="A0A9X6VJA9"/>
<dbReference type="EMBL" id="NTRC01000012">
    <property type="protein sequence ID" value="PFD20459.1"/>
    <property type="molecule type" value="Genomic_DNA"/>
</dbReference>
<proteinExistence type="predicted"/>
<organism evidence="1 2">
    <name type="scientific">Bacillus cereus</name>
    <dbReference type="NCBI Taxonomy" id="1396"/>
    <lineage>
        <taxon>Bacteria</taxon>
        <taxon>Bacillati</taxon>
        <taxon>Bacillota</taxon>
        <taxon>Bacilli</taxon>
        <taxon>Bacillales</taxon>
        <taxon>Bacillaceae</taxon>
        <taxon>Bacillus</taxon>
        <taxon>Bacillus cereus group</taxon>
    </lineage>
</organism>
<protein>
    <submittedName>
        <fullName evidence="1">Uncharacterized protein</fullName>
    </submittedName>
</protein>
<name>A0A9X6VJA9_BACCE</name>
<dbReference type="RefSeq" id="WP_098330381.1">
    <property type="nucleotide sequence ID" value="NZ_NTRC01000012.1"/>
</dbReference>
<reference evidence="1 2" key="1">
    <citation type="submission" date="2017-09" db="EMBL/GenBank/DDBJ databases">
        <title>Large-scale bioinformatics analysis of Bacillus genomes uncovers conserved roles of natural products in bacterial physiology.</title>
        <authorList>
            <consortium name="Agbiome Team Llc"/>
            <person name="Bleich R.M."/>
            <person name="Kirk G.J."/>
            <person name="Santa Maria K.C."/>
            <person name="Allen S.E."/>
            <person name="Farag S."/>
            <person name="Shank E.A."/>
            <person name="Bowers A."/>
        </authorList>
    </citation>
    <scope>NUCLEOTIDE SEQUENCE [LARGE SCALE GENOMIC DNA]</scope>
    <source>
        <strain evidence="1 2">AFS024404</strain>
    </source>
</reference>
<comment type="caution">
    <text evidence="1">The sequence shown here is derived from an EMBL/GenBank/DDBJ whole genome shotgun (WGS) entry which is preliminary data.</text>
</comment>
<gene>
    <name evidence="1" type="ORF">CN263_17285</name>
</gene>
<dbReference type="Proteomes" id="UP000219743">
    <property type="component" value="Unassembled WGS sequence"/>
</dbReference>
<sequence length="231" mass="26399">MTKLKESDLFAPVKSFLIKNGCSNVYGEVLGCDVLGINGVCDIIVELKTTLSFKLIDQALDRLNHGHYVYIAIPQRKGYTPRCVKKVLEQNKIGLLEIGKDRFSNDIIAHISIPAKYNRLPNELKKKGFKPIRNFIKDYHETQIGGVKGGEGTTDYSIMIDNIKAFLRYHKRGKWTTVDEILNYCETHYANPKPSLIATLQAKWNSDWCEYKRENGKIHFKFLDKSKSLIG</sequence>
<evidence type="ECO:0000313" key="1">
    <source>
        <dbReference type="EMBL" id="PFD20459.1"/>
    </source>
</evidence>
<evidence type="ECO:0000313" key="2">
    <source>
        <dbReference type="Proteomes" id="UP000219743"/>
    </source>
</evidence>
<accession>A0A9X6VJA9</accession>